<comment type="caution">
    <text evidence="2">The sequence shown here is derived from an EMBL/GenBank/DDBJ whole genome shotgun (WGS) entry which is preliminary data.</text>
</comment>
<accession>A0A9W9CKA5</accession>
<dbReference type="Proteomes" id="UP001140560">
    <property type="component" value="Unassembled WGS sequence"/>
</dbReference>
<reference evidence="2" key="1">
    <citation type="submission" date="2022-10" db="EMBL/GenBank/DDBJ databases">
        <title>Tapping the CABI collections for fungal endophytes: first genome assemblies for Collariella, Neodidymelliopsis, Ascochyta clinopodiicola, Didymella pomorum, Didymosphaeria variabile, Neocosmospora piperis and Neocucurbitaria cava.</title>
        <authorList>
            <person name="Hill R."/>
        </authorList>
    </citation>
    <scope>NUCLEOTIDE SEQUENCE</scope>
    <source>
        <strain evidence="2">IMI 356814</strain>
    </source>
</reference>
<dbReference type="OrthoDB" id="3781461at2759"/>
<name>A0A9W9CKA5_9PLEO</name>
<feature type="compositionally biased region" description="Basic and acidic residues" evidence="1">
    <location>
        <begin position="61"/>
        <end position="70"/>
    </location>
</feature>
<evidence type="ECO:0000313" key="2">
    <source>
        <dbReference type="EMBL" id="KAJ4368100.1"/>
    </source>
</evidence>
<sequence length="86" mass="9189">MPRGAYDLTDPAAYKSSAAAEAITMHQRQVKQEQAIAAAEQAATKDQKLIKSKKSRGIVDARKATKEAAKTDGQASEAHNEAPLKP</sequence>
<organism evidence="2 3">
    <name type="scientific">Neocucurbitaria cava</name>
    <dbReference type="NCBI Taxonomy" id="798079"/>
    <lineage>
        <taxon>Eukaryota</taxon>
        <taxon>Fungi</taxon>
        <taxon>Dikarya</taxon>
        <taxon>Ascomycota</taxon>
        <taxon>Pezizomycotina</taxon>
        <taxon>Dothideomycetes</taxon>
        <taxon>Pleosporomycetidae</taxon>
        <taxon>Pleosporales</taxon>
        <taxon>Pleosporineae</taxon>
        <taxon>Cucurbitariaceae</taxon>
        <taxon>Neocucurbitaria</taxon>
    </lineage>
</organism>
<protein>
    <submittedName>
        <fullName evidence="2">Uncharacterized protein</fullName>
    </submittedName>
</protein>
<gene>
    <name evidence="2" type="ORF">N0V83_006455</name>
</gene>
<dbReference type="EMBL" id="JAPEUY010000011">
    <property type="protein sequence ID" value="KAJ4368100.1"/>
    <property type="molecule type" value="Genomic_DNA"/>
</dbReference>
<feature type="region of interest" description="Disordered" evidence="1">
    <location>
        <begin position="61"/>
        <end position="86"/>
    </location>
</feature>
<evidence type="ECO:0000256" key="1">
    <source>
        <dbReference type="SAM" id="MobiDB-lite"/>
    </source>
</evidence>
<evidence type="ECO:0000313" key="3">
    <source>
        <dbReference type="Proteomes" id="UP001140560"/>
    </source>
</evidence>
<dbReference type="AlphaFoldDB" id="A0A9W9CKA5"/>
<keyword evidence="3" id="KW-1185">Reference proteome</keyword>
<proteinExistence type="predicted"/>